<evidence type="ECO:0000313" key="2">
    <source>
        <dbReference type="Proteomes" id="UP000708208"/>
    </source>
</evidence>
<protein>
    <submittedName>
        <fullName evidence="1">Uncharacterized protein</fullName>
    </submittedName>
</protein>
<organism evidence="1 2">
    <name type="scientific">Allacma fusca</name>
    <dbReference type="NCBI Taxonomy" id="39272"/>
    <lineage>
        <taxon>Eukaryota</taxon>
        <taxon>Metazoa</taxon>
        <taxon>Ecdysozoa</taxon>
        <taxon>Arthropoda</taxon>
        <taxon>Hexapoda</taxon>
        <taxon>Collembola</taxon>
        <taxon>Symphypleona</taxon>
        <taxon>Sminthuridae</taxon>
        <taxon>Allacma</taxon>
    </lineage>
</organism>
<accession>A0A8J2LH42</accession>
<comment type="caution">
    <text evidence="1">The sequence shown here is derived from an EMBL/GenBank/DDBJ whole genome shotgun (WGS) entry which is preliminary data.</text>
</comment>
<dbReference type="Proteomes" id="UP000708208">
    <property type="component" value="Unassembled WGS sequence"/>
</dbReference>
<reference evidence="1" key="1">
    <citation type="submission" date="2021-06" db="EMBL/GenBank/DDBJ databases">
        <authorList>
            <person name="Hodson N. C."/>
            <person name="Mongue J. A."/>
            <person name="Jaron S. K."/>
        </authorList>
    </citation>
    <scope>NUCLEOTIDE SEQUENCE</scope>
</reference>
<sequence>MYLELGELEIQPIAPQDFLQTPMGENGSWGGLAYWRCGKINCKKQNGEERFEQEGVEKQTSRVIECHMRKRKEIGGEGGRYEEGRQHLEREWEMMRQEVEAIKVKRSRRT</sequence>
<proteinExistence type="predicted"/>
<dbReference type="AlphaFoldDB" id="A0A8J2LH42"/>
<gene>
    <name evidence="1" type="ORF">AFUS01_LOCUS32937</name>
</gene>
<name>A0A8J2LH42_9HEXA</name>
<dbReference type="EMBL" id="CAJVCH010527098">
    <property type="protein sequence ID" value="CAG7822679.1"/>
    <property type="molecule type" value="Genomic_DNA"/>
</dbReference>
<keyword evidence="2" id="KW-1185">Reference proteome</keyword>
<evidence type="ECO:0000313" key="1">
    <source>
        <dbReference type="EMBL" id="CAG7822679.1"/>
    </source>
</evidence>